<reference evidence="5" key="1">
    <citation type="submission" date="2025-08" db="UniProtKB">
        <authorList>
            <consortium name="RefSeq"/>
        </authorList>
    </citation>
    <scope>IDENTIFICATION</scope>
</reference>
<evidence type="ECO:0000256" key="1">
    <source>
        <dbReference type="PROSITE-ProRule" id="PRU00267"/>
    </source>
</evidence>
<evidence type="ECO:0000256" key="2">
    <source>
        <dbReference type="SAM" id="Coils"/>
    </source>
</evidence>
<gene>
    <name evidence="5" type="primary">LOC100202185</name>
</gene>
<keyword evidence="2" id="KW-0175">Coiled coil</keyword>
<keyword evidence="4" id="KW-1185">Reference proteome</keyword>
<accession>A0ABM4CVL2</accession>
<dbReference type="InterPro" id="IPR036910">
    <property type="entry name" value="HMG_box_dom_sf"/>
</dbReference>
<dbReference type="Gene3D" id="1.10.30.10">
    <property type="entry name" value="High mobility group box domain"/>
    <property type="match status" value="1"/>
</dbReference>
<dbReference type="SMART" id="SM00398">
    <property type="entry name" value="HMG"/>
    <property type="match status" value="1"/>
</dbReference>
<dbReference type="RefSeq" id="XP_065665949.1">
    <property type="nucleotide sequence ID" value="XM_065809877.1"/>
</dbReference>
<dbReference type="PANTHER" id="PTHR46232:SF1">
    <property type="entry name" value="SWI_SNF-RELATED MATRIX-ASSOCIATED ACTIN-DEPENDENT REGULATOR OF CHROMATIN SUBFAMILY E MEMBER 1"/>
    <property type="match status" value="1"/>
</dbReference>
<dbReference type="GeneID" id="100202185"/>
<feature type="domain" description="HMG box" evidence="3">
    <location>
        <begin position="25"/>
        <end position="93"/>
    </location>
</feature>
<dbReference type="Pfam" id="PF00505">
    <property type="entry name" value="HMG_box"/>
    <property type="match status" value="1"/>
</dbReference>
<evidence type="ECO:0000313" key="5">
    <source>
        <dbReference type="RefSeq" id="XP_065665949.1"/>
    </source>
</evidence>
<evidence type="ECO:0000313" key="4">
    <source>
        <dbReference type="Proteomes" id="UP001652625"/>
    </source>
</evidence>
<dbReference type="PANTHER" id="PTHR46232">
    <property type="entry name" value="SMARCE1 REGULATOR OF CHROMATIN"/>
    <property type="match status" value="1"/>
</dbReference>
<organism evidence="4 5">
    <name type="scientific">Hydra vulgaris</name>
    <name type="common">Hydra</name>
    <name type="synonym">Hydra attenuata</name>
    <dbReference type="NCBI Taxonomy" id="6087"/>
    <lineage>
        <taxon>Eukaryota</taxon>
        <taxon>Metazoa</taxon>
        <taxon>Cnidaria</taxon>
        <taxon>Hydrozoa</taxon>
        <taxon>Hydroidolina</taxon>
        <taxon>Anthoathecata</taxon>
        <taxon>Aplanulata</taxon>
        <taxon>Hydridae</taxon>
        <taxon>Hydra</taxon>
    </lineage>
</organism>
<feature type="DNA-binding region" description="HMG box" evidence="1">
    <location>
        <begin position="25"/>
        <end position="93"/>
    </location>
</feature>
<dbReference type="Proteomes" id="UP001652625">
    <property type="component" value="Chromosome 11"/>
</dbReference>
<keyword evidence="1" id="KW-0238">DNA-binding</keyword>
<feature type="coiled-coil region" evidence="2">
    <location>
        <begin position="185"/>
        <end position="219"/>
    </location>
</feature>
<dbReference type="PROSITE" id="PS50118">
    <property type="entry name" value="HMG_BOX_2"/>
    <property type="match status" value="1"/>
</dbReference>
<proteinExistence type="predicted"/>
<keyword evidence="1" id="KW-0539">Nucleus</keyword>
<evidence type="ECO:0000259" key="3">
    <source>
        <dbReference type="PROSITE" id="PS50118"/>
    </source>
</evidence>
<dbReference type="SUPFAM" id="SSF47095">
    <property type="entry name" value="HMG-box"/>
    <property type="match status" value="1"/>
</dbReference>
<name>A0ABM4CVL2_HYDVU</name>
<protein>
    <submittedName>
        <fullName evidence="5">SWI/SNF-related matrix-associated actin-dependent regulator of chromatin subfamily E member 1 isoform X2</fullName>
    </submittedName>
</protein>
<dbReference type="InterPro" id="IPR009071">
    <property type="entry name" value="HMG_box_dom"/>
</dbReference>
<dbReference type="CDD" id="cd21983">
    <property type="entry name" value="HMG-box_SMARCE1"/>
    <property type="match status" value="1"/>
</dbReference>
<sequence length="339" mass="39747">MSRMKEKAVTFMPNEIKIPKPPKQPDKPLPAYMRYSRKVWEAVKMQHPEMKMWDIGKLIGEQWRNLPEDERQGFFAEYEVEKLEYQDAMKFYHNSNAYREWLKAKEKAQNALQEQQMMEKMIGANIPKEEPRFQLQQVDDEEEEEDFSAKNVAAARYQRNHRLIAEIFTETSVPNIKSVVTRARLENLKKQVQSLMQHQRKLESEIQDMETKFNEKKRKILENSENFITAMNKVPKYLDIKENSVEKIKPEVQDTPLESDGMKNRLLESSDNFIANMKKLLDPSKPDNINFGNTDDSVADTDSKSLCAQLRLFIKDEQDALVERASKFSNDSISPTSEK</sequence>